<reference evidence="2 3" key="1">
    <citation type="journal article" date="2019" name="J. Ind. Microbiol. Biotechnol.">
        <title>Paenibacillus amylolyticus 27C64 has a diverse set of carbohydrate-active enzymes and complete pectin deconstruction system.</title>
        <authorList>
            <person name="Keggi C."/>
            <person name="Doran-Peterson J."/>
        </authorList>
    </citation>
    <scope>NUCLEOTIDE SEQUENCE [LARGE SCALE GENOMIC DNA]</scope>
    <source>
        <strain evidence="2 3">27C64</strain>
    </source>
</reference>
<gene>
    <name evidence="2" type="ORF">EC604_15100</name>
</gene>
<dbReference type="AlphaFoldDB" id="A0A5M9WU62"/>
<organism evidence="2 3">
    <name type="scientific">Paenibacillus amylolyticus</name>
    <dbReference type="NCBI Taxonomy" id="1451"/>
    <lineage>
        <taxon>Bacteria</taxon>
        <taxon>Bacillati</taxon>
        <taxon>Bacillota</taxon>
        <taxon>Bacilli</taxon>
        <taxon>Bacillales</taxon>
        <taxon>Paenibacillaceae</taxon>
        <taxon>Paenibacillus</taxon>
    </lineage>
</organism>
<comment type="caution">
    <text evidence="2">The sequence shown here is derived from an EMBL/GenBank/DDBJ whole genome shotgun (WGS) entry which is preliminary data.</text>
</comment>
<proteinExistence type="predicted"/>
<protein>
    <submittedName>
        <fullName evidence="2">Uncharacterized protein</fullName>
    </submittedName>
</protein>
<sequence>MKKVIAICMTIGLCILFISAPGQLFAQGKNVATKTVGKVFVSKNSYIEIIEPYLVQWGKDNVLSFKVRLFNGGQAPLDLLRYGITVKTNAGDPGNALRVKDAQQKTKVLPRSSREFTYYATVPNQTQLASVEFDVKEWNINYAGFSKSIGRIKMPGNYSNTVAAGDNKITHLQNNQIQMSLGEFFSYQASNERVYTLVFQVENRGTEPVKLPAYSYWLQADSGELYPFQTEGDTSNTLNSKQRLTMDLHAAVPKASKAKSFKLLLATDENSVNLTVHCFKLPEARDWTKLPVDKAKAHYIRPGKDQFLFQVDPLYISASDLPQMDVGTTITLKNNNKHAVVNPSLAYFVEANKITYLLAQSDTTAEKTLDALEQLKMSLSADIPKSLRNYNMNLIVAKALSGGEEPVYKPLLKIPLNKSAEVEQAKPDTLTQTALKDGSPYSLIVSNVMGRLDGKYRIVEGTLTIVNDGEQKIRLPEFKVRGSVGQKYSYEGSLTDAQAENVLRPQDRESLTFQLQLPENVGLQDFKLILEEPFQQGNDKLYRPVAAFSLPDLQNTQMVSGDWVYFSTEKGDFKIKRVSTYRLPVDGEDAVVSEFELYSSSYQSGALPEFKAAYAVDRISVEARPVVLDKVISATLDTPISLQVIGKIPYSMPTGEVNMLLQVDEKGASRSIGQFRIDALDTAPQHESGDTYSLNIAGRESETQMYKVLVYPGTTEDLVEVQMIQRNKNKRTQVLNPMYGYFQSKDGMYYPLEYETNAEQSVKYGNVAIHSLAGRVPKGTELADLKLLFGLAIHDKMIADTGGNADAFVKPALFTLMEDKGTAGTGLAQMNAGPYSLDISYPQTKLVSGYNGTLEFTAGLTKQVSFDSFDANHKIIIQLENAGELITQKEFGLNTAEDTSNFTLVTRKFKIDGISTSLTTPSLQVKVYLSFKGEKKLIGEQAVEVNFVKQY</sequence>
<dbReference type="Proteomes" id="UP000323664">
    <property type="component" value="Unassembled WGS sequence"/>
</dbReference>
<evidence type="ECO:0000313" key="3">
    <source>
        <dbReference type="Proteomes" id="UP000323664"/>
    </source>
</evidence>
<dbReference type="RefSeq" id="WP_123064978.1">
    <property type="nucleotide sequence ID" value="NZ_RIAS01000008.1"/>
</dbReference>
<dbReference type="EMBL" id="RIAS01000008">
    <property type="protein sequence ID" value="KAA8785170.1"/>
    <property type="molecule type" value="Genomic_DNA"/>
</dbReference>
<dbReference type="OrthoDB" id="2663619at2"/>
<name>A0A5M9WU62_PAEAM</name>
<evidence type="ECO:0000256" key="1">
    <source>
        <dbReference type="SAM" id="SignalP"/>
    </source>
</evidence>
<evidence type="ECO:0000313" key="2">
    <source>
        <dbReference type="EMBL" id="KAA8785170.1"/>
    </source>
</evidence>
<feature type="signal peptide" evidence="1">
    <location>
        <begin position="1"/>
        <end position="26"/>
    </location>
</feature>
<feature type="chain" id="PRO_5024383333" evidence="1">
    <location>
        <begin position="27"/>
        <end position="951"/>
    </location>
</feature>
<accession>A0A5M9WU62</accession>
<keyword evidence="1" id="KW-0732">Signal</keyword>